<dbReference type="EMBL" id="AGBW02014237">
    <property type="protein sequence ID" value="OWR42042.1"/>
    <property type="molecule type" value="Genomic_DNA"/>
</dbReference>
<dbReference type="Proteomes" id="UP000007151">
    <property type="component" value="Unassembled WGS sequence"/>
</dbReference>
<dbReference type="Pfam" id="PF16062">
    <property type="entry name" value="MavL-like"/>
    <property type="match status" value="1"/>
</dbReference>
<evidence type="ECO:0000313" key="2">
    <source>
        <dbReference type="Proteomes" id="UP000007151"/>
    </source>
</evidence>
<dbReference type="AlphaFoldDB" id="A0A212EKL7"/>
<protein>
    <submittedName>
        <fullName evidence="1">Uncharacterized protein</fullName>
    </submittedName>
</protein>
<name>A0A212EKL7_DANPL</name>
<accession>A0A212EKL7</accession>
<dbReference type="InParanoid" id="A0A212EKL7"/>
<dbReference type="KEGG" id="dpl:KGM_212910"/>
<reference evidence="1 2" key="1">
    <citation type="journal article" date="2011" name="Cell">
        <title>The monarch butterfly genome yields insights into long-distance migration.</title>
        <authorList>
            <person name="Zhan S."/>
            <person name="Merlin C."/>
            <person name="Boore J.L."/>
            <person name="Reppert S.M."/>
        </authorList>
    </citation>
    <scope>NUCLEOTIDE SEQUENCE [LARGE SCALE GENOMIC DNA]</scope>
    <source>
        <strain evidence="1">F-2</strain>
    </source>
</reference>
<dbReference type="InterPro" id="IPR032063">
    <property type="entry name" value="MavL-like"/>
</dbReference>
<keyword evidence="2" id="KW-1185">Reference proteome</keyword>
<gene>
    <name evidence="1" type="ORF">KGM_212910</name>
</gene>
<evidence type="ECO:0000313" key="1">
    <source>
        <dbReference type="EMBL" id="OWR42042.1"/>
    </source>
</evidence>
<proteinExistence type="predicted"/>
<organism evidence="1 2">
    <name type="scientific">Danaus plexippus plexippus</name>
    <dbReference type="NCBI Taxonomy" id="278856"/>
    <lineage>
        <taxon>Eukaryota</taxon>
        <taxon>Metazoa</taxon>
        <taxon>Ecdysozoa</taxon>
        <taxon>Arthropoda</taxon>
        <taxon>Hexapoda</taxon>
        <taxon>Insecta</taxon>
        <taxon>Pterygota</taxon>
        <taxon>Neoptera</taxon>
        <taxon>Endopterygota</taxon>
        <taxon>Lepidoptera</taxon>
        <taxon>Glossata</taxon>
        <taxon>Ditrysia</taxon>
        <taxon>Papilionoidea</taxon>
        <taxon>Nymphalidae</taxon>
        <taxon>Danainae</taxon>
        <taxon>Danaini</taxon>
        <taxon>Danaina</taxon>
        <taxon>Danaus</taxon>
        <taxon>Danaus</taxon>
    </lineage>
</organism>
<sequence length="98" mass="10898">MLLSELRDAIVRFTRTKQSRGRCDRDRGYFKLHAPFIARLKWLKKLGSSGDPAAACSTQVSELHNAYINPAVAGHNLRVAGRRGIKPLAEYCLALSSE</sequence>
<comment type="caution">
    <text evidence="1">The sequence shown here is derived from an EMBL/GenBank/DDBJ whole genome shotgun (WGS) entry which is preliminary data.</text>
</comment>